<organism evidence="2 3">
    <name type="scientific">Streptomyces badius</name>
    <dbReference type="NCBI Taxonomy" id="1941"/>
    <lineage>
        <taxon>Bacteria</taxon>
        <taxon>Bacillati</taxon>
        <taxon>Actinomycetota</taxon>
        <taxon>Actinomycetes</taxon>
        <taxon>Kitasatosporales</taxon>
        <taxon>Streptomycetaceae</taxon>
        <taxon>Streptomyces</taxon>
    </lineage>
</organism>
<gene>
    <name evidence="2" type="ORF">GCM10010253_42890</name>
</gene>
<dbReference type="RefSeq" id="WP_199888839.1">
    <property type="nucleotide sequence ID" value="NZ_BMSZ01000012.1"/>
</dbReference>
<evidence type="ECO:0000313" key="2">
    <source>
        <dbReference type="EMBL" id="GGS63430.1"/>
    </source>
</evidence>
<dbReference type="Proteomes" id="UP000659767">
    <property type="component" value="Unassembled WGS sequence"/>
</dbReference>
<comment type="caution">
    <text evidence="2">The sequence shown here is derived from an EMBL/GenBank/DDBJ whole genome shotgun (WGS) entry which is preliminary data.</text>
</comment>
<dbReference type="InterPro" id="IPR025475">
    <property type="entry name" value="DUF4326"/>
</dbReference>
<evidence type="ECO:0000313" key="3">
    <source>
        <dbReference type="Proteomes" id="UP000659767"/>
    </source>
</evidence>
<reference evidence="3" key="1">
    <citation type="journal article" date="2019" name="Int. J. Syst. Evol. Microbiol.">
        <title>The Global Catalogue of Microorganisms (GCM) 10K type strain sequencing project: providing services to taxonomists for standard genome sequencing and annotation.</title>
        <authorList>
            <consortium name="The Broad Institute Genomics Platform"/>
            <consortium name="The Broad Institute Genome Sequencing Center for Infectious Disease"/>
            <person name="Wu L."/>
            <person name="Ma J."/>
        </authorList>
    </citation>
    <scope>NUCLEOTIDE SEQUENCE [LARGE SCALE GENOMIC DNA]</scope>
    <source>
        <strain evidence="3">JCM 4350</strain>
    </source>
</reference>
<dbReference type="Pfam" id="PF14216">
    <property type="entry name" value="DUF4326"/>
    <property type="match status" value="1"/>
</dbReference>
<sequence length="124" mass="13716">MTTPTRIQRRRTKGWRKPDGAIYVGRGSRYGNPTRIVYRPDTGGWHAEHDNGGGIGTFATATEARRFATDAFRAHLALDPALADRTRRELAGRDLMCWCPLPEPGQPDHCHAAVLLDLANRPAA</sequence>
<proteinExistence type="predicted"/>
<feature type="domain" description="DUF4326" evidence="1">
    <location>
        <begin position="11"/>
        <end position="116"/>
    </location>
</feature>
<evidence type="ECO:0000259" key="1">
    <source>
        <dbReference type="Pfam" id="PF14216"/>
    </source>
</evidence>
<protein>
    <recommendedName>
        <fullName evidence="1">DUF4326 domain-containing protein</fullName>
    </recommendedName>
</protein>
<keyword evidence="3" id="KW-1185">Reference proteome</keyword>
<name>A0ABQ2TCH0_STRBA</name>
<accession>A0ABQ2TCH0</accession>
<dbReference type="EMBL" id="BMSZ01000012">
    <property type="protein sequence ID" value="GGS63430.1"/>
    <property type="molecule type" value="Genomic_DNA"/>
</dbReference>